<evidence type="ECO:0000313" key="2">
    <source>
        <dbReference type="EMBL" id="OGC85000.1"/>
    </source>
</evidence>
<feature type="transmembrane region" description="Helical" evidence="1">
    <location>
        <begin position="112"/>
        <end position="130"/>
    </location>
</feature>
<feature type="transmembrane region" description="Helical" evidence="1">
    <location>
        <begin position="142"/>
        <end position="160"/>
    </location>
</feature>
<protein>
    <submittedName>
        <fullName evidence="2">Uncharacterized protein</fullName>
    </submittedName>
</protein>
<proteinExistence type="predicted"/>
<evidence type="ECO:0000256" key="1">
    <source>
        <dbReference type="SAM" id="Phobius"/>
    </source>
</evidence>
<organism evidence="2 3">
    <name type="scientific">Candidatus Adlerbacteria bacterium RIFCSPHIGHO2_12_FULL_53_18</name>
    <dbReference type="NCBI Taxonomy" id="1797242"/>
    <lineage>
        <taxon>Bacteria</taxon>
        <taxon>Candidatus Adleribacteriota</taxon>
    </lineage>
</organism>
<feature type="transmembrane region" description="Helical" evidence="1">
    <location>
        <begin position="58"/>
        <end position="76"/>
    </location>
</feature>
<evidence type="ECO:0000313" key="3">
    <source>
        <dbReference type="Proteomes" id="UP000178091"/>
    </source>
</evidence>
<gene>
    <name evidence="2" type="ORF">A3F55_01280</name>
</gene>
<sequence>MQRQLVDESLQARRGPGSAAMHPGPFLLYSALTLERGSGITLQTFRFDNQWRVIAMRLLLRVVASLLGAAAWMQAIEAGQFVSNAQACIQRAGLEACLRTPELYRSVGIQRIFNALMLLVATVVMAELFLRPVRPGSGAKMLAMGALYAFWGGFFYALMFETLTSTLP</sequence>
<accession>A0A1F4XTH2</accession>
<keyword evidence="1" id="KW-0472">Membrane</keyword>
<comment type="caution">
    <text evidence="2">The sequence shown here is derived from an EMBL/GenBank/DDBJ whole genome shotgun (WGS) entry which is preliminary data.</text>
</comment>
<name>A0A1F4XTH2_9BACT</name>
<dbReference type="EMBL" id="MEWW01000006">
    <property type="protein sequence ID" value="OGC85000.1"/>
    <property type="molecule type" value="Genomic_DNA"/>
</dbReference>
<keyword evidence="1" id="KW-1133">Transmembrane helix</keyword>
<reference evidence="2 3" key="1">
    <citation type="journal article" date="2016" name="Nat. Commun.">
        <title>Thousands of microbial genomes shed light on interconnected biogeochemical processes in an aquifer system.</title>
        <authorList>
            <person name="Anantharaman K."/>
            <person name="Brown C.T."/>
            <person name="Hug L.A."/>
            <person name="Sharon I."/>
            <person name="Castelle C.J."/>
            <person name="Probst A.J."/>
            <person name="Thomas B.C."/>
            <person name="Singh A."/>
            <person name="Wilkins M.J."/>
            <person name="Karaoz U."/>
            <person name="Brodie E.L."/>
            <person name="Williams K.H."/>
            <person name="Hubbard S.S."/>
            <person name="Banfield J.F."/>
        </authorList>
    </citation>
    <scope>NUCLEOTIDE SEQUENCE [LARGE SCALE GENOMIC DNA]</scope>
</reference>
<dbReference type="Proteomes" id="UP000178091">
    <property type="component" value="Unassembled WGS sequence"/>
</dbReference>
<keyword evidence="1" id="KW-0812">Transmembrane</keyword>
<dbReference type="AlphaFoldDB" id="A0A1F4XTH2"/>